<keyword evidence="5" id="KW-1185">Reference proteome</keyword>
<evidence type="ECO:0000313" key="4">
    <source>
        <dbReference type="EMBL" id="ACQ78312.1"/>
    </source>
</evidence>
<dbReference type="PANTHER" id="PTHR43673">
    <property type="entry name" value="NAD(P)H NITROREDUCTASE YDGI-RELATED"/>
    <property type="match status" value="1"/>
</dbReference>
<dbReference type="eggNOG" id="COG0778">
    <property type="taxonomic scope" value="Bacteria"/>
</dbReference>
<dbReference type="EMBL" id="CP001618">
    <property type="protein sequence ID" value="ACQ78312.1"/>
    <property type="molecule type" value="Genomic_DNA"/>
</dbReference>
<feature type="domain" description="Nitroreductase" evidence="3">
    <location>
        <begin position="23"/>
        <end position="71"/>
    </location>
</feature>
<evidence type="ECO:0000256" key="1">
    <source>
        <dbReference type="ARBA" id="ARBA00007118"/>
    </source>
</evidence>
<reference evidence="4 5" key="1">
    <citation type="journal article" date="2009" name="Stand. Genomic Sci.">
        <title>Complete genome sequence of Beutenbergia cavernae type strain (HKI 0122).</title>
        <authorList>
            <person name="Land M."/>
            <person name="Pukall R."/>
            <person name="Abt B."/>
            <person name="Goker M."/>
            <person name="Rohde M."/>
            <person name="Glavina Del Rio T."/>
            <person name="Tice H."/>
            <person name="Copeland A."/>
            <person name="Cheng J.F."/>
            <person name="Lucas S."/>
            <person name="Chen F."/>
            <person name="Nolan M."/>
            <person name="Bruce D."/>
            <person name="Goodwin L."/>
            <person name="Pitluck S."/>
            <person name="Ivanova N."/>
            <person name="Mavromatis K."/>
            <person name="Ovchinnikova G."/>
            <person name="Pati A."/>
            <person name="Chen A."/>
            <person name="Palaniappan K."/>
            <person name="Hauser L."/>
            <person name="Chang Y.J."/>
            <person name="Jefferies C.C."/>
            <person name="Saunders E."/>
            <person name="Brettin T."/>
            <person name="Detter J.C."/>
            <person name="Han C."/>
            <person name="Chain P."/>
            <person name="Bristow J."/>
            <person name="Eisen J.A."/>
            <person name="Markowitz V."/>
            <person name="Hugenholtz P."/>
            <person name="Kyrpides N.C."/>
            <person name="Klenk H.P."/>
            <person name="Lapidus A."/>
        </authorList>
    </citation>
    <scope>NUCLEOTIDE SEQUENCE [LARGE SCALE GENOMIC DNA]</scope>
    <source>
        <strain evidence="5">ATCC BAA-8 / DSM 12333 / NBRC 16432</strain>
    </source>
</reference>
<accession>C5BUT8</accession>
<keyword evidence="2" id="KW-0560">Oxidoreductase</keyword>
<dbReference type="GO" id="GO:0016491">
    <property type="term" value="F:oxidoreductase activity"/>
    <property type="evidence" value="ECO:0007669"/>
    <property type="project" value="UniProtKB-KW"/>
</dbReference>
<sequence>MSTPTEPAPSSDEFLPELRALRQSRFFTDRPVPREDLERILDIARWTGSAKNSQPWHLVVVEDRETNAELATYGAFTQFLAGVAASIVIVLDGDGRSQAYDEGRLSERAMLAAAHLGLGSGTAWFGTSEARAQVRELLGIPEHLHPYSAVGLGYTDASRAQAAPALRGRKPFEEIVSWGRYSGPAT</sequence>
<organism evidence="4 5">
    <name type="scientific">Beutenbergia cavernae (strain ATCC BAA-8 / DSM 12333 / CCUG 43141 / JCM 11478 / NBRC 16432 / NCIMB 13614 / HKI 0122)</name>
    <dbReference type="NCBI Taxonomy" id="471853"/>
    <lineage>
        <taxon>Bacteria</taxon>
        <taxon>Bacillati</taxon>
        <taxon>Actinomycetota</taxon>
        <taxon>Actinomycetes</taxon>
        <taxon>Micrococcales</taxon>
        <taxon>Beutenbergiaceae</taxon>
        <taxon>Beutenbergia</taxon>
    </lineage>
</organism>
<dbReference type="InterPro" id="IPR000415">
    <property type="entry name" value="Nitroreductase-like"/>
</dbReference>
<dbReference type="Pfam" id="PF00881">
    <property type="entry name" value="Nitroreductase"/>
    <property type="match status" value="1"/>
</dbReference>
<dbReference type="AlphaFoldDB" id="C5BUT8"/>
<dbReference type="STRING" id="471853.Bcav_0046"/>
<dbReference type="HOGENOM" id="CLU_070764_7_3_11"/>
<gene>
    <name evidence="4" type="ordered locus">Bcav_0046</name>
</gene>
<comment type="similarity">
    <text evidence="1">Belongs to the nitroreductase family.</text>
</comment>
<evidence type="ECO:0000313" key="5">
    <source>
        <dbReference type="Proteomes" id="UP000007962"/>
    </source>
</evidence>
<dbReference type="SUPFAM" id="SSF55469">
    <property type="entry name" value="FMN-dependent nitroreductase-like"/>
    <property type="match status" value="1"/>
</dbReference>
<evidence type="ECO:0000259" key="3">
    <source>
        <dbReference type="Pfam" id="PF00881"/>
    </source>
</evidence>
<dbReference type="RefSeq" id="WP_012725092.1">
    <property type="nucleotide sequence ID" value="NC_012669.1"/>
</dbReference>
<dbReference type="KEGG" id="bcv:Bcav_0046"/>
<dbReference type="Proteomes" id="UP000007962">
    <property type="component" value="Chromosome"/>
</dbReference>
<dbReference type="CDD" id="cd02062">
    <property type="entry name" value="Nitro_FMN_reductase"/>
    <property type="match status" value="1"/>
</dbReference>
<dbReference type="Gene3D" id="3.40.109.10">
    <property type="entry name" value="NADH Oxidase"/>
    <property type="match status" value="1"/>
</dbReference>
<dbReference type="PANTHER" id="PTHR43673:SF10">
    <property type="entry name" value="NADH DEHYDROGENASE_NAD(P)H NITROREDUCTASE XCC3605-RELATED"/>
    <property type="match status" value="1"/>
</dbReference>
<proteinExistence type="inferred from homology"/>
<dbReference type="InterPro" id="IPR029479">
    <property type="entry name" value="Nitroreductase"/>
</dbReference>
<dbReference type="OrthoDB" id="9811182at2"/>
<protein>
    <submittedName>
        <fullName evidence="4">Nitroreductase</fullName>
    </submittedName>
</protein>
<name>C5BUT8_BEUC1</name>
<evidence type="ECO:0000256" key="2">
    <source>
        <dbReference type="ARBA" id="ARBA00023002"/>
    </source>
</evidence>